<organism evidence="15 16">
    <name type="scientific">Sinocyclocheilus rhinocerous</name>
    <dbReference type="NCBI Taxonomy" id="307959"/>
    <lineage>
        <taxon>Eukaryota</taxon>
        <taxon>Metazoa</taxon>
        <taxon>Chordata</taxon>
        <taxon>Craniata</taxon>
        <taxon>Vertebrata</taxon>
        <taxon>Euteleostomi</taxon>
        <taxon>Actinopterygii</taxon>
        <taxon>Neopterygii</taxon>
        <taxon>Teleostei</taxon>
        <taxon>Ostariophysi</taxon>
        <taxon>Cypriniformes</taxon>
        <taxon>Cyprinidae</taxon>
        <taxon>Cyprininae</taxon>
        <taxon>Sinocyclocheilus</taxon>
    </lineage>
</organism>
<evidence type="ECO:0000313" key="16">
    <source>
        <dbReference type="Proteomes" id="UP000472270"/>
    </source>
</evidence>
<feature type="chain" id="PRO_5025347943" description="Zinc transporter SLC39A7" evidence="14">
    <location>
        <begin position="24"/>
        <end position="420"/>
    </location>
</feature>
<evidence type="ECO:0000256" key="12">
    <source>
        <dbReference type="SAM" id="MobiDB-lite"/>
    </source>
</evidence>
<evidence type="ECO:0000256" key="10">
    <source>
        <dbReference type="ARBA" id="ARBA00042780"/>
    </source>
</evidence>
<comment type="subcellular location">
    <subcellularLocation>
        <location evidence="1">Golgi apparatus</location>
        <location evidence="1">cis-Golgi network membrane</location>
        <topology evidence="1">Multi-pass membrane protein</topology>
    </subcellularLocation>
</comment>
<keyword evidence="4" id="KW-0864">Zinc transport</keyword>
<proteinExistence type="inferred from homology"/>
<evidence type="ECO:0000256" key="7">
    <source>
        <dbReference type="ARBA" id="ARBA00034634"/>
    </source>
</evidence>
<dbReference type="GO" id="GO:0016020">
    <property type="term" value="C:membrane"/>
    <property type="evidence" value="ECO:0007669"/>
    <property type="project" value="InterPro"/>
</dbReference>
<keyword evidence="2" id="KW-0813">Transport</keyword>
<evidence type="ECO:0000256" key="5">
    <source>
        <dbReference type="ARBA" id="ARBA00022989"/>
    </source>
</evidence>
<gene>
    <name evidence="15" type="primary">LOC107724641</name>
</gene>
<evidence type="ECO:0000313" key="15">
    <source>
        <dbReference type="Ensembl" id="ENSSRHP00000049883.1"/>
    </source>
</evidence>
<dbReference type="PANTHER" id="PTHR16950">
    <property type="entry name" value="ZINC TRANSPORTER SLC39A7 HISTIDINE-RICH MEMBRANE PROTEIN KE4"/>
    <property type="match status" value="1"/>
</dbReference>
<keyword evidence="16" id="KW-1185">Reference proteome</keyword>
<feature type="region of interest" description="Disordered" evidence="12">
    <location>
        <begin position="67"/>
        <end position="87"/>
    </location>
</feature>
<dbReference type="GO" id="GO:0005794">
    <property type="term" value="C:Golgi apparatus"/>
    <property type="evidence" value="ECO:0007669"/>
    <property type="project" value="UniProtKB-SubCell"/>
</dbReference>
<evidence type="ECO:0000256" key="2">
    <source>
        <dbReference type="ARBA" id="ARBA00022448"/>
    </source>
</evidence>
<feature type="region of interest" description="Disordered" evidence="12">
    <location>
        <begin position="225"/>
        <end position="268"/>
    </location>
</feature>
<evidence type="ECO:0000256" key="1">
    <source>
        <dbReference type="ARBA" id="ARBA00004257"/>
    </source>
</evidence>
<reference evidence="15" key="1">
    <citation type="submission" date="2025-08" db="UniProtKB">
        <authorList>
            <consortium name="Ensembl"/>
        </authorList>
    </citation>
    <scope>IDENTIFICATION</scope>
</reference>
<evidence type="ECO:0000256" key="4">
    <source>
        <dbReference type="ARBA" id="ARBA00022906"/>
    </source>
</evidence>
<name>A0A673J808_9TELE</name>
<feature type="transmembrane region" description="Helical" evidence="13">
    <location>
        <begin position="136"/>
        <end position="157"/>
    </location>
</feature>
<keyword evidence="4" id="KW-0406">Ion transport</keyword>
<evidence type="ECO:0000256" key="13">
    <source>
        <dbReference type="SAM" id="Phobius"/>
    </source>
</evidence>
<feature type="transmembrane region" description="Helical" evidence="13">
    <location>
        <begin position="102"/>
        <end position="124"/>
    </location>
</feature>
<sequence length="420" mass="44848">MRSFIRALFLIAVGMAVCQQTLAHSHHHHEHSHGDGGCHGHSHGGVKMHHGASKWSAEANLPHAEDEHHGHVHDHDHGHSHKHGAERMKSDVEAGKRNMVELWMQAVGATLLISAAPFLILFLIPVQSNTDQHQNLLKVLLSFASGGLLGDAFLHLIPHALEPHSHHGQSHGSGESHGHSHGSEESHGHSHGAGHGHMMSVGLWVLAGIVAFLVVEKFVRLLKGDHSHSHGKTAPKAKDSDEEDDDKKAEKEKNADSDKKPAQKPAETTSDIKVSGYLNLAADFTHNFTDGLAIGASFLVGPAVGAVTTITILLHEVPHEIGDFAILVQSGCTKRKAMCLQLLTALGALAGTVCSLLAEGVGAVATAWILPFTAGGFVYIATVTVLPELLVGRSSLWQSLLEILALLFGVGMMVLIAEYE</sequence>
<feature type="transmembrane region" description="Helical" evidence="13">
    <location>
        <begin position="399"/>
        <end position="417"/>
    </location>
</feature>
<feature type="compositionally biased region" description="Basic and acidic residues" evidence="12">
    <location>
        <begin position="174"/>
        <end position="188"/>
    </location>
</feature>
<keyword evidence="4" id="KW-0862">Zinc</keyword>
<feature type="region of interest" description="Disordered" evidence="12">
    <location>
        <begin position="163"/>
        <end position="194"/>
    </location>
</feature>
<accession>A0A673J808</accession>
<evidence type="ECO:0000256" key="8">
    <source>
        <dbReference type="ARBA" id="ARBA00038485"/>
    </source>
</evidence>
<feature type="region of interest" description="Disordered" evidence="12">
    <location>
        <begin position="27"/>
        <end position="52"/>
    </location>
</feature>
<reference evidence="15" key="2">
    <citation type="submission" date="2025-09" db="UniProtKB">
        <authorList>
            <consortium name="Ensembl"/>
        </authorList>
    </citation>
    <scope>IDENTIFICATION</scope>
</reference>
<keyword evidence="3 13" id="KW-0812">Transmembrane</keyword>
<feature type="transmembrane region" description="Helical" evidence="13">
    <location>
        <begin position="364"/>
        <end position="387"/>
    </location>
</feature>
<comment type="similarity">
    <text evidence="8">Belongs to the ZIP transporter (TC 2.A.5) family. KE4/Catsup subfamily.</text>
</comment>
<dbReference type="GO" id="GO:0006882">
    <property type="term" value="P:intracellular zinc ion homeostasis"/>
    <property type="evidence" value="ECO:0007669"/>
    <property type="project" value="TreeGrafter"/>
</dbReference>
<evidence type="ECO:0000256" key="6">
    <source>
        <dbReference type="ARBA" id="ARBA00023136"/>
    </source>
</evidence>
<protein>
    <recommendedName>
        <fullName evidence="9">Zinc transporter SLC39A7</fullName>
    </recommendedName>
    <alternativeName>
        <fullName evidence="10">Solute carrier family 39 member 7</fullName>
    </alternativeName>
    <alternativeName>
        <fullName evidence="11">Zrt-, Irt-like protein 7</fullName>
    </alternativeName>
</protein>
<dbReference type="Ensembl" id="ENSSRHT00000051291.1">
    <property type="protein sequence ID" value="ENSSRHP00000049883.1"/>
    <property type="gene ID" value="ENSSRHG00000025123.1"/>
</dbReference>
<dbReference type="GO" id="GO:0005385">
    <property type="term" value="F:zinc ion transmembrane transporter activity"/>
    <property type="evidence" value="ECO:0007669"/>
    <property type="project" value="TreeGrafter"/>
</dbReference>
<dbReference type="PANTHER" id="PTHR16950:SF25">
    <property type="entry name" value="ZINC TRANSPORTER SLC39A7"/>
    <property type="match status" value="1"/>
</dbReference>
<dbReference type="Proteomes" id="UP000472270">
    <property type="component" value="Unassembled WGS sequence"/>
</dbReference>
<keyword evidence="14" id="KW-0732">Signal</keyword>
<feature type="compositionally biased region" description="Basic residues" evidence="12">
    <location>
        <begin position="40"/>
        <end position="52"/>
    </location>
</feature>
<evidence type="ECO:0000256" key="14">
    <source>
        <dbReference type="SAM" id="SignalP"/>
    </source>
</evidence>
<feature type="signal peptide" evidence="14">
    <location>
        <begin position="1"/>
        <end position="23"/>
    </location>
</feature>
<keyword evidence="5 13" id="KW-1133">Transmembrane helix</keyword>
<keyword evidence="6 13" id="KW-0472">Membrane</keyword>
<dbReference type="AlphaFoldDB" id="A0A673J808"/>
<evidence type="ECO:0000256" key="11">
    <source>
        <dbReference type="ARBA" id="ARBA00043053"/>
    </source>
</evidence>
<dbReference type="Pfam" id="PF02535">
    <property type="entry name" value="Zip"/>
    <property type="match status" value="1"/>
</dbReference>
<feature type="transmembrane region" description="Helical" evidence="13">
    <location>
        <begin position="196"/>
        <end position="215"/>
    </location>
</feature>
<dbReference type="InterPro" id="IPR003689">
    <property type="entry name" value="ZIP"/>
</dbReference>
<feature type="compositionally biased region" description="Basic and acidic residues" evidence="12">
    <location>
        <begin position="246"/>
        <end position="261"/>
    </location>
</feature>
<evidence type="ECO:0000256" key="3">
    <source>
        <dbReference type="ARBA" id="ARBA00022692"/>
    </source>
</evidence>
<evidence type="ECO:0000256" key="9">
    <source>
        <dbReference type="ARBA" id="ARBA00039859"/>
    </source>
</evidence>
<feature type="transmembrane region" description="Helical" evidence="13">
    <location>
        <begin position="339"/>
        <end position="358"/>
    </location>
</feature>
<comment type="catalytic activity">
    <reaction evidence="7">
        <text>Zn(2+)(in) = Zn(2+)(out)</text>
        <dbReference type="Rhea" id="RHEA:29351"/>
        <dbReference type="ChEBI" id="CHEBI:29105"/>
    </reaction>
</comment>